<dbReference type="EMBL" id="QUSZ01003790">
    <property type="protein sequence ID" value="RHY17139.1"/>
    <property type="molecule type" value="Genomic_DNA"/>
</dbReference>
<name>A0A397BCH7_APHAT</name>
<accession>A0A397BCH7</accession>
<dbReference type="Gene3D" id="3.50.4.10">
    <property type="entry name" value="Hepatocyte Growth Factor"/>
    <property type="match status" value="1"/>
</dbReference>
<organism evidence="2 3">
    <name type="scientific">Aphanomyces astaci</name>
    <name type="common">Crayfish plague agent</name>
    <dbReference type="NCBI Taxonomy" id="112090"/>
    <lineage>
        <taxon>Eukaryota</taxon>
        <taxon>Sar</taxon>
        <taxon>Stramenopiles</taxon>
        <taxon>Oomycota</taxon>
        <taxon>Saprolegniomycetes</taxon>
        <taxon>Saprolegniales</taxon>
        <taxon>Verrucalvaceae</taxon>
        <taxon>Aphanomyces</taxon>
    </lineage>
</organism>
<dbReference type="AlphaFoldDB" id="A0A397BCH7"/>
<evidence type="ECO:0000256" key="1">
    <source>
        <dbReference type="SAM" id="SignalP"/>
    </source>
</evidence>
<protein>
    <recommendedName>
        <fullName evidence="4">Apple domain-containing protein</fullName>
    </recommendedName>
</protein>
<evidence type="ECO:0008006" key="4">
    <source>
        <dbReference type="Google" id="ProtNLM"/>
    </source>
</evidence>
<dbReference type="Proteomes" id="UP000265427">
    <property type="component" value="Unassembled WGS sequence"/>
</dbReference>
<gene>
    <name evidence="2" type="ORF">DYB36_009658</name>
</gene>
<feature type="chain" id="PRO_5017279090" description="Apple domain-containing protein" evidence="1">
    <location>
        <begin position="20"/>
        <end position="104"/>
    </location>
</feature>
<evidence type="ECO:0000313" key="3">
    <source>
        <dbReference type="Proteomes" id="UP000265427"/>
    </source>
</evidence>
<proteinExistence type="predicted"/>
<keyword evidence="1" id="KW-0732">Signal</keyword>
<reference evidence="2 3" key="1">
    <citation type="submission" date="2018-08" db="EMBL/GenBank/DDBJ databases">
        <title>Aphanomyces genome sequencing and annotation.</title>
        <authorList>
            <person name="Minardi D."/>
            <person name="Oidtmann B."/>
            <person name="Van Der Giezen M."/>
            <person name="Studholme D.J."/>
        </authorList>
    </citation>
    <scope>NUCLEOTIDE SEQUENCE [LARGE SCALE GENOMIC DNA]</scope>
    <source>
        <strain evidence="2 3">Kv</strain>
    </source>
</reference>
<comment type="caution">
    <text evidence="2">The sequence shown here is derived from an EMBL/GenBank/DDBJ whole genome shotgun (WGS) entry which is preliminary data.</text>
</comment>
<evidence type="ECO:0000313" key="2">
    <source>
        <dbReference type="EMBL" id="RHY17139.1"/>
    </source>
</evidence>
<sequence>MLQLLAVVWWCAVASSVATDDLYEVVPDFTGGFGCDGPLQNLDFFGNDLFQFKGDGDACKKACNDTLACGAFTLAYGQCFIKSDVGSKVSSTRGCKSYICYRQR</sequence>
<dbReference type="VEuPathDB" id="FungiDB:H257_04440"/>
<feature type="signal peptide" evidence="1">
    <location>
        <begin position="1"/>
        <end position="19"/>
    </location>
</feature>